<proteinExistence type="predicted"/>
<organism evidence="3 4">
    <name type="scientific">Zymomonas mobilis subsp. mobilis (strain ATCC 10988 / DSM 424 / LMG 404 / NCIMB 8938 / NRRL B-806 / ZM1)</name>
    <dbReference type="NCBI Taxonomy" id="555217"/>
    <lineage>
        <taxon>Bacteria</taxon>
        <taxon>Pseudomonadati</taxon>
        <taxon>Pseudomonadota</taxon>
        <taxon>Alphaproteobacteria</taxon>
        <taxon>Sphingomonadales</taxon>
        <taxon>Zymomonadaceae</taxon>
        <taxon>Zymomonas</taxon>
    </lineage>
</organism>
<dbReference type="AlphaFoldDB" id="A0A0H3G2C0"/>
<feature type="chain" id="PRO_5002609608" evidence="2">
    <location>
        <begin position="24"/>
        <end position="334"/>
    </location>
</feature>
<feature type="region of interest" description="Disordered" evidence="1">
    <location>
        <begin position="22"/>
        <end position="43"/>
    </location>
</feature>
<reference evidence="3 4" key="1">
    <citation type="journal article" date="2011" name="J. Bacteriol.">
        <title>Genome sequence of the ethanol-producing Zymomonas mobilis subsp. mobilis lectotype strain ATCC 10988.</title>
        <authorList>
            <person name="Pappas K.M."/>
            <person name="Kouvelis V.N."/>
            <person name="Saunders E."/>
            <person name="Brettin T.S."/>
            <person name="Bruce D."/>
            <person name="Detter C."/>
            <person name="Balakireva M."/>
            <person name="Han C.S."/>
            <person name="Savvakis G."/>
            <person name="Kyrpides N.C."/>
            <person name="Typas M.A."/>
        </authorList>
    </citation>
    <scope>NUCLEOTIDE SEQUENCE [LARGE SCALE GENOMIC DNA]</scope>
    <source>
        <strain evidence="4">ATCC 10988 / DSM 424 / CCUG 17860 / LMG 404 / NCIMB 8938 / NRRL B-806 / ZM1</strain>
    </source>
</reference>
<evidence type="ECO:0000313" key="4">
    <source>
        <dbReference type="Proteomes" id="UP000001494"/>
    </source>
</evidence>
<dbReference type="EMBL" id="CP002850">
    <property type="protein sequence ID" value="AEH62849.1"/>
    <property type="molecule type" value="Genomic_DNA"/>
</dbReference>
<accession>A0A0H3G2C0</accession>
<dbReference type="eggNOG" id="COG3904">
    <property type="taxonomic scope" value="Bacteria"/>
</dbReference>
<dbReference type="HOGENOM" id="CLU_831416_0_0_5"/>
<dbReference type="RefSeq" id="WP_014500832.1">
    <property type="nucleotide sequence ID" value="NC_017262.1"/>
</dbReference>
<gene>
    <name evidence="3" type="ordered locus">Zmob_1015</name>
</gene>
<keyword evidence="2" id="KW-0732">Signal</keyword>
<dbReference type="OrthoDB" id="1522627at2"/>
<name>A0A0H3G2C0_ZYMMA</name>
<feature type="signal peptide" evidence="2">
    <location>
        <begin position="1"/>
        <end position="23"/>
    </location>
</feature>
<dbReference type="Proteomes" id="UP000001494">
    <property type="component" value="Chromosome"/>
</dbReference>
<evidence type="ECO:0000313" key="3">
    <source>
        <dbReference type="EMBL" id="AEH62849.1"/>
    </source>
</evidence>
<dbReference type="KEGG" id="zmm:Zmob_1015"/>
<evidence type="ECO:0000256" key="1">
    <source>
        <dbReference type="SAM" id="MobiDB-lite"/>
    </source>
</evidence>
<protein>
    <submittedName>
        <fullName evidence="3">Uncharacterized protein</fullName>
    </submittedName>
</protein>
<dbReference type="PROSITE" id="PS51257">
    <property type="entry name" value="PROKAR_LIPOPROTEIN"/>
    <property type="match status" value="1"/>
</dbReference>
<sequence length="334" mass="37281" precursor="true">MRLTLLPSIVLFAAIGGLSSCHNGDTDNNSRNSEQSAQKSARHDPDFLEQHANDPHALETEFGDEAHAACADGANDYLREIELHDFSWDDDAKGVNGQRFDKLTTHSEAPYVLTLVSTRAKLANAFGGFSHITLYCSYDAKQQKVLGYSLTDPLLLKLESDLKNNTVPTKRPDYIPSTEPVDRSEKPTISFPQPQPKEAASKDNDLDAQATNFLSEYYQIAEQSPEQAIPWMMAHYKPVVDFFGKSQSLNQIIAQKRTYLTRWPIRSYRLLTDTVTHQCNQTNMICQSMGTLEFDAQSPERKAASHGKASFVLSVDFSGNTPQITSENSQVISR</sequence>
<feature type="compositionally biased region" description="Polar residues" evidence="1">
    <location>
        <begin position="22"/>
        <end position="39"/>
    </location>
</feature>
<evidence type="ECO:0000256" key="2">
    <source>
        <dbReference type="SAM" id="SignalP"/>
    </source>
</evidence>
<feature type="region of interest" description="Disordered" evidence="1">
    <location>
        <begin position="167"/>
        <end position="203"/>
    </location>
</feature>